<keyword evidence="2" id="KW-1185">Reference proteome</keyword>
<dbReference type="Proteomes" id="UP001154282">
    <property type="component" value="Unassembled WGS sequence"/>
</dbReference>
<organism evidence="1 2">
    <name type="scientific">Linum tenue</name>
    <dbReference type="NCBI Taxonomy" id="586396"/>
    <lineage>
        <taxon>Eukaryota</taxon>
        <taxon>Viridiplantae</taxon>
        <taxon>Streptophyta</taxon>
        <taxon>Embryophyta</taxon>
        <taxon>Tracheophyta</taxon>
        <taxon>Spermatophyta</taxon>
        <taxon>Magnoliopsida</taxon>
        <taxon>eudicotyledons</taxon>
        <taxon>Gunneridae</taxon>
        <taxon>Pentapetalae</taxon>
        <taxon>rosids</taxon>
        <taxon>fabids</taxon>
        <taxon>Malpighiales</taxon>
        <taxon>Linaceae</taxon>
        <taxon>Linum</taxon>
    </lineage>
</organism>
<comment type="caution">
    <text evidence="1">The sequence shown here is derived from an EMBL/GenBank/DDBJ whole genome shotgun (WGS) entry which is preliminary data.</text>
</comment>
<dbReference type="EMBL" id="CAMGYJ010000002">
    <property type="protein sequence ID" value="CAI0376491.1"/>
    <property type="molecule type" value="Genomic_DNA"/>
</dbReference>
<evidence type="ECO:0000313" key="1">
    <source>
        <dbReference type="EMBL" id="CAI0376491.1"/>
    </source>
</evidence>
<sequence>MNRGLKPNFYSGG</sequence>
<gene>
    <name evidence="1" type="ORF">LITE_LOCUS1044</name>
</gene>
<name>A0AAV0GTZ0_9ROSI</name>
<reference evidence="1" key="1">
    <citation type="submission" date="2022-08" db="EMBL/GenBank/DDBJ databases">
        <authorList>
            <person name="Gutierrez-Valencia J."/>
        </authorList>
    </citation>
    <scope>NUCLEOTIDE SEQUENCE</scope>
</reference>
<proteinExistence type="predicted"/>
<accession>A0AAV0GTZ0</accession>
<protein>
    <submittedName>
        <fullName evidence="1">Uncharacterized protein</fullName>
    </submittedName>
</protein>
<evidence type="ECO:0000313" key="2">
    <source>
        <dbReference type="Proteomes" id="UP001154282"/>
    </source>
</evidence>